<evidence type="ECO:0000259" key="10">
    <source>
        <dbReference type="Pfam" id="PF00724"/>
    </source>
</evidence>
<dbReference type="OrthoDB" id="9784632at2"/>
<keyword evidence="7" id="KW-0560">Oxidoreductase</keyword>
<dbReference type="STRING" id="96561.Dole_1455"/>
<evidence type="ECO:0000256" key="2">
    <source>
        <dbReference type="ARBA" id="ARBA00001966"/>
    </source>
</evidence>
<evidence type="ECO:0000256" key="5">
    <source>
        <dbReference type="ARBA" id="ARBA00022643"/>
    </source>
</evidence>
<dbReference type="SUPFAM" id="SSF51395">
    <property type="entry name" value="FMN-linked oxidoreductases"/>
    <property type="match status" value="1"/>
</dbReference>
<keyword evidence="5" id="KW-0288">FMN</keyword>
<evidence type="ECO:0000313" key="12">
    <source>
        <dbReference type="EMBL" id="ABW67259.1"/>
    </source>
</evidence>
<dbReference type="Gene3D" id="3.40.50.720">
    <property type="entry name" value="NAD(P)-binding Rossmann-like Domain"/>
    <property type="match status" value="2"/>
</dbReference>
<dbReference type="KEGG" id="dol:Dole_1455"/>
<dbReference type="CDD" id="cd02803">
    <property type="entry name" value="OYE_like_FMN_family"/>
    <property type="match status" value="1"/>
</dbReference>
<dbReference type="EMBL" id="CP000859">
    <property type="protein sequence ID" value="ABW67259.1"/>
    <property type="molecule type" value="Genomic_DNA"/>
</dbReference>
<dbReference type="InterPro" id="IPR051793">
    <property type="entry name" value="NADH:flavin_oxidoreductase"/>
</dbReference>
<dbReference type="PANTHER" id="PTHR42917:SF2">
    <property type="entry name" value="2,4-DIENOYL-COA REDUCTASE [(2E)-ENOYL-COA-PRODUCING]"/>
    <property type="match status" value="1"/>
</dbReference>
<dbReference type="Proteomes" id="UP000008561">
    <property type="component" value="Chromosome"/>
</dbReference>
<dbReference type="GO" id="GO:0010181">
    <property type="term" value="F:FMN binding"/>
    <property type="evidence" value="ECO:0007669"/>
    <property type="project" value="InterPro"/>
</dbReference>
<proteinExistence type="inferred from homology"/>
<comment type="cofactor">
    <cofactor evidence="1">
        <name>FMN</name>
        <dbReference type="ChEBI" id="CHEBI:58210"/>
    </cofactor>
</comment>
<evidence type="ECO:0000256" key="8">
    <source>
        <dbReference type="ARBA" id="ARBA00023004"/>
    </source>
</evidence>
<keyword evidence="4" id="KW-0285">Flavoprotein</keyword>
<feature type="domain" description="FAD/NAD(P)-binding" evidence="11">
    <location>
        <begin position="379"/>
        <end position="604"/>
    </location>
</feature>
<dbReference type="eggNOG" id="COG1902">
    <property type="taxonomic scope" value="Bacteria"/>
</dbReference>
<gene>
    <name evidence="12" type="ordered locus">Dole_1455</name>
</gene>
<evidence type="ECO:0000256" key="7">
    <source>
        <dbReference type="ARBA" id="ARBA00023002"/>
    </source>
</evidence>
<dbReference type="InterPro" id="IPR013785">
    <property type="entry name" value="Aldolase_TIM"/>
</dbReference>
<dbReference type="Gene3D" id="3.50.50.60">
    <property type="entry name" value="FAD/NAD(P)-binding domain"/>
    <property type="match status" value="2"/>
</dbReference>
<dbReference type="Gene3D" id="3.20.20.70">
    <property type="entry name" value="Aldolase class I"/>
    <property type="match status" value="1"/>
</dbReference>
<evidence type="ECO:0000259" key="11">
    <source>
        <dbReference type="Pfam" id="PF07992"/>
    </source>
</evidence>
<evidence type="ECO:0000256" key="9">
    <source>
        <dbReference type="ARBA" id="ARBA00023014"/>
    </source>
</evidence>
<keyword evidence="6" id="KW-0479">Metal-binding</keyword>
<dbReference type="InterPro" id="IPR001155">
    <property type="entry name" value="OxRdtase_FMN_N"/>
</dbReference>
<feature type="domain" description="NADH:flavin oxidoreductase/NADH oxidase N-terminal" evidence="10">
    <location>
        <begin position="7"/>
        <end position="333"/>
    </location>
</feature>
<dbReference type="eggNOG" id="COG0446">
    <property type="taxonomic scope" value="Bacteria"/>
</dbReference>
<name>A8ZZA6_DESOH</name>
<sequence length="635" mass="68022">MSSFKHLLEPITIKSMTLPNRIIMPALTVNVAMGEVNDAAVAYYERRAKGGAGLVTVGISPVVAGMVMGLDISDDRFIPGHKRVVDAIHRYDTKASIQLWHPGRYEMTFLTGRQAVSASDVEPPIFSKGKPHALTVEEIKEIVTAFGEAARRSKEAGYDCVEIIASAGYLISQFMSPATNLRTDQYGGSLENRARFGTEILQSIRSRVGDDYPIFVRMVGDELIPGGNTIDDMKQFARIWETAGADAFNVTAGWHESKEPMITMNVPRGGFVWMSEGIKSALDHAPVAASNRINSAELAEDILASGKADMVSMARPLVCDPDLPNRIKQGRPDLIRRCIACMNCMDSLFEGKPVACAINAEACREEALGALQKADQKRRVLVVGGGPGGCEAARVAALRGHDVVLLEKAGKLGGQLNLAAQTPNFGEFALVGEYFDAMLKELGVDVRLNSEATVDTVGAIKPDVVIYAAGAVPADPPIKGIDGPNVMHAWQVMAGEPVAGNKVAVIGGGGTGCDVCMHLAHDGKAVTQLEMLDKMGHNIGPGTKWVVMKTLGELGIQQTNRFKVKEITGKGVVGEVEGEEQLIEADTVVVAIGSRPNTDLLESLSGYEVIPIGDARQPRKIVFAVHEGYEAARNV</sequence>
<dbReference type="PANTHER" id="PTHR42917">
    <property type="entry name" value="2,4-DIENOYL-COA REDUCTASE"/>
    <property type="match status" value="1"/>
</dbReference>
<reference evidence="12 13" key="1">
    <citation type="submission" date="2007-10" db="EMBL/GenBank/DDBJ databases">
        <title>Complete sequence of Desulfococcus oleovorans Hxd3.</title>
        <authorList>
            <consortium name="US DOE Joint Genome Institute"/>
            <person name="Copeland A."/>
            <person name="Lucas S."/>
            <person name="Lapidus A."/>
            <person name="Barry K."/>
            <person name="Glavina del Rio T."/>
            <person name="Dalin E."/>
            <person name="Tice H."/>
            <person name="Pitluck S."/>
            <person name="Kiss H."/>
            <person name="Brettin T."/>
            <person name="Bruce D."/>
            <person name="Detter J.C."/>
            <person name="Han C."/>
            <person name="Schmutz J."/>
            <person name="Larimer F."/>
            <person name="Land M."/>
            <person name="Hauser L."/>
            <person name="Kyrpides N."/>
            <person name="Kim E."/>
            <person name="Wawrik B."/>
            <person name="Richardson P."/>
        </authorList>
    </citation>
    <scope>NUCLEOTIDE SEQUENCE [LARGE SCALE GENOMIC DNA]</scope>
    <source>
        <strain evidence="13">DSM 6200 / JCM 39069 / Hxd3</strain>
    </source>
</reference>
<comment type="cofactor">
    <cofactor evidence="2">
        <name>[4Fe-4S] cluster</name>
        <dbReference type="ChEBI" id="CHEBI:49883"/>
    </cofactor>
</comment>
<keyword evidence="9" id="KW-0411">Iron-sulfur</keyword>
<evidence type="ECO:0000256" key="3">
    <source>
        <dbReference type="ARBA" id="ARBA00011048"/>
    </source>
</evidence>
<dbReference type="RefSeq" id="WP_012174875.1">
    <property type="nucleotide sequence ID" value="NC_009943.1"/>
</dbReference>
<dbReference type="PRINTS" id="PR00469">
    <property type="entry name" value="PNDRDTASEII"/>
</dbReference>
<dbReference type="GO" id="GO:0051536">
    <property type="term" value="F:iron-sulfur cluster binding"/>
    <property type="evidence" value="ECO:0007669"/>
    <property type="project" value="UniProtKB-KW"/>
</dbReference>
<dbReference type="InterPro" id="IPR023753">
    <property type="entry name" value="FAD/NAD-binding_dom"/>
</dbReference>
<dbReference type="InterPro" id="IPR036188">
    <property type="entry name" value="FAD/NAD-bd_sf"/>
</dbReference>
<dbReference type="AlphaFoldDB" id="A8ZZA6"/>
<dbReference type="SUPFAM" id="SSF51905">
    <property type="entry name" value="FAD/NAD(P)-binding domain"/>
    <property type="match status" value="1"/>
</dbReference>
<dbReference type="PRINTS" id="PR00368">
    <property type="entry name" value="FADPNR"/>
</dbReference>
<evidence type="ECO:0000256" key="4">
    <source>
        <dbReference type="ARBA" id="ARBA00022630"/>
    </source>
</evidence>
<evidence type="ECO:0000313" key="13">
    <source>
        <dbReference type="Proteomes" id="UP000008561"/>
    </source>
</evidence>
<dbReference type="Pfam" id="PF07992">
    <property type="entry name" value="Pyr_redox_2"/>
    <property type="match status" value="1"/>
</dbReference>
<dbReference type="HOGENOM" id="CLU_012153_1_2_7"/>
<keyword evidence="8" id="KW-0408">Iron</keyword>
<keyword evidence="13" id="KW-1185">Reference proteome</keyword>
<evidence type="ECO:0000256" key="6">
    <source>
        <dbReference type="ARBA" id="ARBA00022723"/>
    </source>
</evidence>
<dbReference type="GO" id="GO:0046872">
    <property type="term" value="F:metal ion binding"/>
    <property type="evidence" value="ECO:0007669"/>
    <property type="project" value="UniProtKB-KW"/>
</dbReference>
<dbReference type="GO" id="GO:0016491">
    <property type="term" value="F:oxidoreductase activity"/>
    <property type="evidence" value="ECO:0007669"/>
    <property type="project" value="UniProtKB-KW"/>
</dbReference>
<evidence type="ECO:0000256" key="1">
    <source>
        <dbReference type="ARBA" id="ARBA00001917"/>
    </source>
</evidence>
<dbReference type="Pfam" id="PF00724">
    <property type="entry name" value="Oxidored_FMN"/>
    <property type="match status" value="1"/>
</dbReference>
<organism evidence="12 13">
    <name type="scientific">Desulfosudis oleivorans (strain DSM 6200 / JCM 39069 / Hxd3)</name>
    <name type="common">Desulfococcus oleovorans</name>
    <dbReference type="NCBI Taxonomy" id="96561"/>
    <lineage>
        <taxon>Bacteria</taxon>
        <taxon>Pseudomonadati</taxon>
        <taxon>Thermodesulfobacteriota</taxon>
        <taxon>Desulfobacteria</taxon>
        <taxon>Desulfobacterales</taxon>
        <taxon>Desulfosudaceae</taxon>
        <taxon>Desulfosudis</taxon>
    </lineage>
</organism>
<accession>A8ZZA6</accession>
<comment type="similarity">
    <text evidence="3">In the N-terminal section; belongs to the NADH:flavin oxidoreductase/NADH oxidase family.</text>
</comment>
<protein>
    <submittedName>
        <fullName evidence="12">NADH:flavin oxidoreductase/NADH oxidase</fullName>
    </submittedName>
</protein>